<dbReference type="RefSeq" id="WP_311632430.1">
    <property type="nucleotide sequence ID" value="NZ_JAVREN010000038.1"/>
</dbReference>
<reference evidence="2" key="1">
    <citation type="submission" date="2023-07" db="EMBL/GenBank/DDBJ databases">
        <title>30 novel species of actinomycetes from the DSMZ collection.</title>
        <authorList>
            <person name="Nouioui I."/>
        </authorList>
    </citation>
    <scope>NUCLEOTIDE SEQUENCE [LARGE SCALE GENOMIC DNA]</scope>
    <source>
        <strain evidence="2">DSM 44917</strain>
    </source>
</reference>
<gene>
    <name evidence="1" type="ORF">RM780_21260</name>
</gene>
<dbReference type="CDD" id="cd07812">
    <property type="entry name" value="SRPBCC"/>
    <property type="match status" value="1"/>
</dbReference>
<dbReference type="Gene3D" id="3.30.530.20">
    <property type="match status" value="1"/>
</dbReference>
<protein>
    <submittedName>
        <fullName evidence="1">SRPBCC family protein</fullName>
    </submittedName>
</protein>
<evidence type="ECO:0000313" key="1">
    <source>
        <dbReference type="EMBL" id="MDT0309468.1"/>
    </source>
</evidence>
<accession>A0ABU2LD15</accession>
<keyword evidence="2" id="KW-1185">Reference proteome</keyword>
<name>A0ABU2LD15_9ACTN</name>
<sequence>MLFKDPAATGRVAVSASPEAAYRVISDPPLMAGLAAETVGARWLDGAGHAEVGARFRGYNRNGFRRWATTCEVLEADPGRRFSYFVRAPLRVPISRWQYDIAPGEDGGCVITETNWIKVPLWFIPFAILITGIANRPGANQDHIATTLERLKAHLEGAPAPA</sequence>
<dbReference type="InterPro" id="IPR019587">
    <property type="entry name" value="Polyketide_cyclase/dehydratase"/>
</dbReference>
<dbReference type="EMBL" id="JAVREN010000038">
    <property type="protein sequence ID" value="MDT0309468.1"/>
    <property type="molecule type" value="Genomic_DNA"/>
</dbReference>
<dbReference type="Pfam" id="PF10604">
    <property type="entry name" value="Polyketide_cyc2"/>
    <property type="match status" value="1"/>
</dbReference>
<dbReference type="InterPro" id="IPR023393">
    <property type="entry name" value="START-like_dom_sf"/>
</dbReference>
<dbReference type="SUPFAM" id="SSF55961">
    <property type="entry name" value="Bet v1-like"/>
    <property type="match status" value="1"/>
</dbReference>
<proteinExistence type="predicted"/>
<evidence type="ECO:0000313" key="2">
    <source>
        <dbReference type="Proteomes" id="UP001183388"/>
    </source>
</evidence>
<comment type="caution">
    <text evidence="1">The sequence shown here is derived from an EMBL/GenBank/DDBJ whole genome shotgun (WGS) entry which is preliminary data.</text>
</comment>
<organism evidence="1 2">
    <name type="scientific">Streptomyces boetiae</name>
    <dbReference type="NCBI Taxonomy" id="3075541"/>
    <lineage>
        <taxon>Bacteria</taxon>
        <taxon>Bacillati</taxon>
        <taxon>Actinomycetota</taxon>
        <taxon>Actinomycetes</taxon>
        <taxon>Kitasatosporales</taxon>
        <taxon>Streptomycetaceae</taxon>
        <taxon>Streptomyces</taxon>
    </lineage>
</organism>
<dbReference type="Proteomes" id="UP001183388">
    <property type="component" value="Unassembled WGS sequence"/>
</dbReference>